<proteinExistence type="predicted"/>
<comment type="caution">
    <text evidence="2">The sequence shown here is derived from an EMBL/GenBank/DDBJ whole genome shotgun (WGS) entry which is preliminary data.</text>
</comment>
<dbReference type="EMBL" id="JAAMFM010000051">
    <property type="protein sequence ID" value="NVM96993.1"/>
    <property type="molecule type" value="Genomic_DNA"/>
</dbReference>
<organism evidence="2 3">
    <name type="scientific">Arthrobacter wenxiniae</name>
    <dbReference type="NCBI Taxonomy" id="2713570"/>
    <lineage>
        <taxon>Bacteria</taxon>
        <taxon>Bacillati</taxon>
        <taxon>Actinomycetota</taxon>
        <taxon>Actinomycetes</taxon>
        <taxon>Micrococcales</taxon>
        <taxon>Micrococcaceae</taxon>
        <taxon>Arthrobacter</taxon>
    </lineage>
</organism>
<sequence length="106" mass="12162">MSVPVRNVAGMESTSEHVLVRTAPSGEPVVVERAGREWVVAEGALRWFERTNWWELQRRMPRGQGRIDVEVWRVQARLGRNPRSDLATMDLERDPTGGGWRLRRAA</sequence>
<feature type="region of interest" description="Disordered" evidence="1">
    <location>
        <begin position="87"/>
        <end position="106"/>
    </location>
</feature>
<evidence type="ECO:0000313" key="2">
    <source>
        <dbReference type="EMBL" id="NVM96993.1"/>
    </source>
</evidence>
<evidence type="ECO:0000313" key="3">
    <source>
        <dbReference type="Proteomes" id="UP000543556"/>
    </source>
</evidence>
<name>A0A7Y7IK81_9MICC</name>
<gene>
    <name evidence="2" type="ORF">G6034_19190</name>
</gene>
<protein>
    <submittedName>
        <fullName evidence="2">Uncharacterized protein</fullName>
    </submittedName>
</protein>
<accession>A0A7Y7IK81</accession>
<keyword evidence="3" id="KW-1185">Reference proteome</keyword>
<dbReference type="Proteomes" id="UP000543556">
    <property type="component" value="Unassembled WGS sequence"/>
</dbReference>
<reference evidence="2 3" key="1">
    <citation type="submission" date="2020-02" db="EMBL/GenBank/DDBJ databases">
        <title>Genome sequence of strain AETb3-4.</title>
        <authorList>
            <person name="Gao J."/>
            <person name="Zhang X."/>
        </authorList>
    </citation>
    <scope>NUCLEOTIDE SEQUENCE [LARGE SCALE GENOMIC DNA]</scope>
    <source>
        <strain evidence="2 3">AETb3-4</strain>
    </source>
</reference>
<dbReference type="AlphaFoldDB" id="A0A7Y7IK81"/>
<evidence type="ECO:0000256" key="1">
    <source>
        <dbReference type="SAM" id="MobiDB-lite"/>
    </source>
</evidence>